<dbReference type="PANTHER" id="PTHR34144:SF5">
    <property type="entry name" value="ALPHA-1,3-MANNOSYLTRANSFERASE CMT1"/>
    <property type="match status" value="1"/>
</dbReference>
<dbReference type="VEuPathDB" id="FungiDB:AJ78_04373"/>
<protein>
    <recommendedName>
        <fullName evidence="4">Alpha-1,3-mannosyltransferase CMT1</fullName>
    </recommendedName>
</protein>
<feature type="signal peptide" evidence="1">
    <location>
        <begin position="1"/>
        <end position="20"/>
    </location>
</feature>
<keyword evidence="3" id="KW-1185">Reference proteome</keyword>
<comment type="caution">
    <text evidence="2">The sequence shown here is derived from an EMBL/GenBank/DDBJ whole genome shotgun (WGS) entry which is preliminary data.</text>
</comment>
<evidence type="ECO:0000313" key="3">
    <source>
        <dbReference type="Proteomes" id="UP000182235"/>
    </source>
</evidence>
<keyword evidence="1" id="KW-0732">Signal</keyword>
<reference evidence="2 3" key="1">
    <citation type="submission" date="2015-07" db="EMBL/GenBank/DDBJ databases">
        <title>Emmonsia species relationships and genome sequence.</title>
        <authorList>
            <consortium name="The Broad Institute Genomics Platform"/>
            <person name="Cuomo C.A."/>
            <person name="Munoz J.F."/>
            <person name="Imamovic A."/>
            <person name="Priest M.E."/>
            <person name="Young S."/>
            <person name="Clay O.K."/>
            <person name="McEwen J.G."/>
        </authorList>
    </citation>
    <scope>NUCLEOTIDE SEQUENCE [LARGE SCALE GENOMIC DNA]</scope>
    <source>
        <strain evidence="2 3">UAMH 9510</strain>
    </source>
</reference>
<proteinExistence type="predicted"/>
<feature type="chain" id="PRO_5013018256" description="Alpha-1,3-mannosyltransferase CMT1" evidence="1">
    <location>
        <begin position="21"/>
        <end position="441"/>
    </location>
</feature>
<gene>
    <name evidence="2" type="ORF">AJ78_04373</name>
</gene>
<dbReference type="PANTHER" id="PTHR34144">
    <property type="entry name" value="CHROMOSOME 8, WHOLE GENOME SHOTGUN SEQUENCE"/>
    <property type="match status" value="1"/>
</dbReference>
<evidence type="ECO:0008006" key="4">
    <source>
        <dbReference type="Google" id="ProtNLM"/>
    </source>
</evidence>
<organism evidence="2 3">
    <name type="scientific">Emergomyces pasteurianus Ep9510</name>
    <dbReference type="NCBI Taxonomy" id="1447872"/>
    <lineage>
        <taxon>Eukaryota</taxon>
        <taxon>Fungi</taxon>
        <taxon>Dikarya</taxon>
        <taxon>Ascomycota</taxon>
        <taxon>Pezizomycotina</taxon>
        <taxon>Eurotiomycetes</taxon>
        <taxon>Eurotiomycetidae</taxon>
        <taxon>Onygenales</taxon>
        <taxon>Ajellomycetaceae</taxon>
        <taxon>Emergomyces</taxon>
    </lineage>
</organism>
<accession>A0A1J9PG21</accession>
<dbReference type="Proteomes" id="UP000182235">
    <property type="component" value="Unassembled WGS sequence"/>
</dbReference>
<evidence type="ECO:0000256" key="1">
    <source>
        <dbReference type="SAM" id="SignalP"/>
    </source>
</evidence>
<dbReference type="OrthoDB" id="262547at2759"/>
<dbReference type="InterPro" id="IPR021047">
    <property type="entry name" value="Mannosyltransferase_CMT1"/>
</dbReference>
<sequence length="441" mass="50324">MNRPFLRHLLLLLITIPLLALIIYTYSKQGTSSSFVRNGIQTEHKMGSCADFNPAVVSDKLHSIIGKSRSHTNEEVHEFVCSIMNHDMNLTAKLDCPVTIDQRYEDLRIQQVFLSRPRIQFYFALDLHQAVHIILPLMGTIMQVIRHLGPEYCALSIVEGRSTDGTYEILAGLTSELKALGVRYFLSQSSRDPLAPGENRIAALAELRNKALLPLFEDDAPMFSRRPYRFSSDAIIIFINDIVLCPEDILELVHQHRLQSAVMTCAFDWNSQASSFYDSWVSRSMSGNLFFEVSHDAKHWLAQDMFFDDPPSARRYEKSLPLQAYSCWGGMVTLDAAMFIKRKVSFRNSAAGECYMGEPTLLAKDLWRIGQGKILVVPSVNVAYEYSFAREAKESRGYVHNILQKFAKHYKVEELVQWQEKPPPVVKCMPVFNQQSWVDSL</sequence>
<dbReference type="Pfam" id="PF11735">
    <property type="entry name" value="CAP59_mtransfer"/>
    <property type="match status" value="1"/>
</dbReference>
<evidence type="ECO:0000313" key="2">
    <source>
        <dbReference type="EMBL" id="OJD15368.1"/>
    </source>
</evidence>
<dbReference type="AlphaFoldDB" id="A0A1J9PG21"/>
<name>A0A1J9PG21_9EURO</name>
<dbReference type="EMBL" id="LGRN01000161">
    <property type="protein sequence ID" value="OJD15368.1"/>
    <property type="molecule type" value="Genomic_DNA"/>
</dbReference>